<evidence type="ECO:0000259" key="11">
    <source>
        <dbReference type="PROSITE" id="PS51534"/>
    </source>
</evidence>
<organism evidence="12 13">
    <name type="scientific">Steinernema hermaphroditum</name>
    <dbReference type="NCBI Taxonomy" id="289476"/>
    <lineage>
        <taxon>Eukaryota</taxon>
        <taxon>Metazoa</taxon>
        <taxon>Ecdysozoa</taxon>
        <taxon>Nematoda</taxon>
        <taxon>Chromadorea</taxon>
        <taxon>Rhabditida</taxon>
        <taxon>Tylenchina</taxon>
        <taxon>Panagrolaimomorpha</taxon>
        <taxon>Strongyloidoidea</taxon>
        <taxon>Steinernematidae</taxon>
        <taxon>Steinernema</taxon>
    </lineage>
</organism>
<keyword evidence="4 9" id="KW-1133">Transmembrane helix</keyword>
<evidence type="ECO:0000256" key="9">
    <source>
        <dbReference type="SAM" id="Phobius"/>
    </source>
</evidence>
<dbReference type="PROSITE" id="PS51534">
    <property type="entry name" value="SEFIR"/>
    <property type="match status" value="1"/>
</dbReference>
<evidence type="ECO:0000256" key="2">
    <source>
        <dbReference type="ARBA" id="ARBA00022692"/>
    </source>
</evidence>
<evidence type="ECO:0000256" key="6">
    <source>
        <dbReference type="ARBA" id="ARBA00023170"/>
    </source>
</evidence>
<dbReference type="GO" id="GO:0030368">
    <property type="term" value="F:interleukin-17 receptor activity"/>
    <property type="evidence" value="ECO:0007669"/>
    <property type="project" value="InterPro"/>
</dbReference>
<evidence type="ECO:0000256" key="5">
    <source>
        <dbReference type="ARBA" id="ARBA00023136"/>
    </source>
</evidence>
<dbReference type="GO" id="GO:0016020">
    <property type="term" value="C:membrane"/>
    <property type="evidence" value="ECO:0007669"/>
    <property type="project" value="UniProtKB-SubCell"/>
</dbReference>
<evidence type="ECO:0000256" key="10">
    <source>
        <dbReference type="SAM" id="SignalP"/>
    </source>
</evidence>
<sequence length="637" mass="73323">MRRDRRNALHLETFLYFIFLLNYTTRSSSAQTTCREDVQLRRTNDSSVTTQYYIETDTKKCSDRYPRVIRTCTDSELDVSVRSVAVLPNGSNILPHVNLNVSMTVHTNATSVFLRVQCLEAPNQHDEYCHDHTVQISKWGKMIWPCRSLTLEEPEVTELPYRFAYTCFRLFGLSQYGINVTLHPQMCSSFFYVTIPMESQVHQEIAAFYGQEHPWSPLVLVDTNPSDGVWIRYTEQPAFKHNEISVIIYKQIGETLQFAWTQVIRKPHTGFKWKDVNEGSYTLFVYVDRHDCDGTYCPHTHINFTVSEDKFTSEKREELLLKEATRHLVFSLSGAVLLVAVVLVSVIVYFRLIRPRRLARRPARNVELQYRPSVLVIYSDDCDEHSRAVLAIAELLRAYGNASVYIDQFDLIDPKIYPLSWLFETIVMVDHVLFVFSATTPRILSKEKMQTRQHYPDMFCTAVESMFSDVHQNSNWTKYIFARMSYSPESSIPQHLSSFPAKRIVFPDDFGNLVGLLHHVDANAIIDHNADLSKLKTAVRAFEEFNRTQTDWIAERFCIAENESTALLSSANLELKPPETLPTANEQIALSHKYGLQEPEVERDDAKMIDSGVPLTSYPQYEVVGNPDDYDSSSTTS</sequence>
<evidence type="ECO:0000313" key="12">
    <source>
        <dbReference type="EMBL" id="KAK0396119.1"/>
    </source>
</evidence>
<dbReference type="InterPro" id="IPR039465">
    <property type="entry name" value="IL-17_rcpt-like"/>
</dbReference>
<name>A0AA39GZN8_9BILA</name>
<evidence type="ECO:0000313" key="13">
    <source>
        <dbReference type="Proteomes" id="UP001175271"/>
    </source>
</evidence>
<keyword evidence="7" id="KW-0325">Glycoprotein</keyword>
<dbReference type="AlphaFoldDB" id="A0AA39GZN8"/>
<dbReference type="InterPro" id="IPR013568">
    <property type="entry name" value="SEFIR_dom"/>
</dbReference>
<dbReference type="Proteomes" id="UP001175271">
    <property type="component" value="Unassembled WGS sequence"/>
</dbReference>
<feature type="chain" id="PRO_5041340518" description="SEFIR domain-containing protein" evidence="10">
    <location>
        <begin position="31"/>
        <end position="637"/>
    </location>
</feature>
<accession>A0AA39GZN8</accession>
<keyword evidence="2 9" id="KW-0812">Transmembrane</keyword>
<proteinExistence type="predicted"/>
<feature type="domain" description="SEFIR" evidence="11">
    <location>
        <begin position="371"/>
        <end position="515"/>
    </location>
</feature>
<feature type="region of interest" description="Disordered" evidence="8">
    <location>
        <begin position="618"/>
        <end position="637"/>
    </location>
</feature>
<protein>
    <recommendedName>
        <fullName evidence="11">SEFIR domain-containing protein</fullName>
    </recommendedName>
</protein>
<keyword evidence="13" id="KW-1185">Reference proteome</keyword>
<dbReference type="Gene3D" id="3.40.50.11530">
    <property type="match status" value="1"/>
</dbReference>
<comment type="caution">
    <text evidence="12">The sequence shown here is derived from an EMBL/GenBank/DDBJ whole genome shotgun (WGS) entry which is preliminary data.</text>
</comment>
<reference evidence="12" key="1">
    <citation type="submission" date="2023-06" db="EMBL/GenBank/DDBJ databases">
        <title>Genomic analysis of the entomopathogenic nematode Steinernema hermaphroditum.</title>
        <authorList>
            <person name="Schwarz E.M."/>
            <person name="Heppert J.K."/>
            <person name="Baniya A."/>
            <person name="Schwartz H.T."/>
            <person name="Tan C.-H."/>
            <person name="Antoshechkin I."/>
            <person name="Sternberg P.W."/>
            <person name="Goodrich-Blair H."/>
            <person name="Dillman A.R."/>
        </authorList>
    </citation>
    <scope>NUCLEOTIDE SEQUENCE</scope>
    <source>
        <strain evidence="12">PS9179</strain>
        <tissue evidence="12">Whole animal</tissue>
    </source>
</reference>
<dbReference type="PANTHER" id="PTHR15583:SF7">
    <property type="entry name" value="INTERLEUKIN CYTOKINE RECEPTOR-RELATED PROTEIN 2"/>
    <property type="match status" value="1"/>
</dbReference>
<dbReference type="Pfam" id="PF08357">
    <property type="entry name" value="SEFIR"/>
    <property type="match status" value="1"/>
</dbReference>
<dbReference type="PANTHER" id="PTHR15583">
    <property type="entry name" value="INTERLEUKIN-17 RECEPTOR"/>
    <property type="match status" value="1"/>
</dbReference>
<gene>
    <name evidence="12" type="ORF">QR680_001573</name>
</gene>
<keyword evidence="3 10" id="KW-0732">Signal</keyword>
<evidence type="ECO:0000256" key="1">
    <source>
        <dbReference type="ARBA" id="ARBA00004479"/>
    </source>
</evidence>
<keyword evidence="5 9" id="KW-0472">Membrane</keyword>
<evidence type="ECO:0000256" key="3">
    <source>
        <dbReference type="ARBA" id="ARBA00022729"/>
    </source>
</evidence>
<evidence type="ECO:0000256" key="4">
    <source>
        <dbReference type="ARBA" id="ARBA00022989"/>
    </source>
</evidence>
<dbReference type="EMBL" id="JAUCMV010000005">
    <property type="protein sequence ID" value="KAK0396119.1"/>
    <property type="molecule type" value="Genomic_DNA"/>
</dbReference>
<feature type="signal peptide" evidence="10">
    <location>
        <begin position="1"/>
        <end position="30"/>
    </location>
</feature>
<feature type="transmembrane region" description="Helical" evidence="9">
    <location>
        <begin position="328"/>
        <end position="352"/>
    </location>
</feature>
<keyword evidence="6" id="KW-0675">Receptor</keyword>
<evidence type="ECO:0000256" key="7">
    <source>
        <dbReference type="ARBA" id="ARBA00023180"/>
    </source>
</evidence>
<evidence type="ECO:0000256" key="8">
    <source>
        <dbReference type="SAM" id="MobiDB-lite"/>
    </source>
</evidence>
<comment type="subcellular location">
    <subcellularLocation>
        <location evidence="1">Membrane</location>
        <topology evidence="1">Single-pass type I membrane protein</topology>
    </subcellularLocation>
</comment>